<comment type="similarity">
    <text evidence="1">Belongs to the eukaryotic ribosomal protein eL43 family.</text>
</comment>
<gene>
    <name evidence="4" type="ORF">S06H3_12423</name>
</gene>
<evidence type="ECO:0000256" key="3">
    <source>
        <dbReference type="ARBA" id="ARBA00023274"/>
    </source>
</evidence>
<dbReference type="SUPFAM" id="SSF57829">
    <property type="entry name" value="Zn-binding ribosomal proteins"/>
    <property type="match status" value="1"/>
</dbReference>
<dbReference type="InterPro" id="IPR011332">
    <property type="entry name" value="Ribosomal_zn-bd"/>
</dbReference>
<dbReference type="Gene3D" id="2.20.25.30">
    <property type="match status" value="1"/>
</dbReference>
<comment type="caution">
    <text evidence="4">The sequence shown here is derived from an EMBL/GenBank/DDBJ whole genome shotgun (WGS) entry which is preliminary data.</text>
</comment>
<dbReference type="PANTHER" id="PTHR48129:SF1">
    <property type="entry name" value="LARGE RIBOSOMAL SUBUNIT PROTEIN EL43"/>
    <property type="match status" value="1"/>
</dbReference>
<proteinExistence type="inferred from homology"/>
<protein>
    <recommendedName>
        <fullName evidence="5">Ribosomal protein L43e</fullName>
    </recommendedName>
</protein>
<dbReference type="AlphaFoldDB" id="X1KKW2"/>
<evidence type="ECO:0000256" key="1">
    <source>
        <dbReference type="ARBA" id="ARBA00008672"/>
    </source>
</evidence>
<name>X1KKW2_9ZZZZ</name>
<dbReference type="HAMAP" id="MF_00327">
    <property type="entry name" value="Ribosomal_eL43"/>
    <property type="match status" value="1"/>
</dbReference>
<evidence type="ECO:0008006" key="5">
    <source>
        <dbReference type="Google" id="ProtNLM"/>
    </source>
</evidence>
<evidence type="ECO:0000313" key="4">
    <source>
        <dbReference type="EMBL" id="GAI07702.1"/>
    </source>
</evidence>
<dbReference type="EMBL" id="BARV01006080">
    <property type="protein sequence ID" value="GAI07702.1"/>
    <property type="molecule type" value="Genomic_DNA"/>
</dbReference>
<organism evidence="4">
    <name type="scientific">marine sediment metagenome</name>
    <dbReference type="NCBI Taxonomy" id="412755"/>
    <lineage>
        <taxon>unclassified sequences</taxon>
        <taxon>metagenomes</taxon>
        <taxon>ecological metagenomes</taxon>
    </lineage>
</organism>
<dbReference type="GO" id="GO:1990904">
    <property type="term" value="C:ribonucleoprotein complex"/>
    <property type="evidence" value="ECO:0007669"/>
    <property type="project" value="UniProtKB-KW"/>
</dbReference>
<sequence>MVRTKKVGAAGRFGAKYGKKVRKRIAEIEKKQRKKQRCPYCKHLGAKRLAKGLWLCNKCKRKFSAGAYYL</sequence>
<dbReference type="Pfam" id="PF01780">
    <property type="entry name" value="Ribosomal_L37ae"/>
    <property type="match status" value="1"/>
</dbReference>
<dbReference type="GO" id="GO:0003735">
    <property type="term" value="F:structural constituent of ribosome"/>
    <property type="evidence" value="ECO:0007669"/>
    <property type="project" value="InterPro"/>
</dbReference>
<dbReference type="InterPro" id="IPR050522">
    <property type="entry name" value="Ribosomal_protein_eL43"/>
</dbReference>
<keyword evidence="2" id="KW-0689">Ribosomal protein</keyword>
<keyword evidence="3" id="KW-0687">Ribonucleoprotein</keyword>
<evidence type="ECO:0000256" key="2">
    <source>
        <dbReference type="ARBA" id="ARBA00022980"/>
    </source>
</evidence>
<dbReference type="GO" id="GO:0006412">
    <property type="term" value="P:translation"/>
    <property type="evidence" value="ECO:0007669"/>
    <property type="project" value="InterPro"/>
</dbReference>
<dbReference type="PANTHER" id="PTHR48129">
    <property type="entry name" value="60S RIBOSOMAL PROTEIN L37A"/>
    <property type="match status" value="1"/>
</dbReference>
<accession>X1KKW2</accession>
<reference evidence="4" key="1">
    <citation type="journal article" date="2014" name="Front. Microbiol.">
        <title>High frequency of phylogenetically diverse reductive dehalogenase-homologous genes in deep subseafloor sedimentary metagenomes.</title>
        <authorList>
            <person name="Kawai M."/>
            <person name="Futagami T."/>
            <person name="Toyoda A."/>
            <person name="Takaki Y."/>
            <person name="Nishi S."/>
            <person name="Hori S."/>
            <person name="Arai W."/>
            <person name="Tsubouchi T."/>
            <person name="Morono Y."/>
            <person name="Uchiyama I."/>
            <person name="Ito T."/>
            <person name="Fujiyama A."/>
            <person name="Inagaki F."/>
            <person name="Takami H."/>
        </authorList>
    </citation>
    <scope>NUCLEOTIDE SEQUENCE</scope>
    <source>
        <strain evidence="4">Expedition CK06-06</strain>
    </source>
</reference>
<dbReference type="InterPro" id="IPR002674">
    <property type="entry name" value="Ribosomal_eL43"/>
</dbReference>
<dbReference type="InterPro" id="IPR011331">
    <property type="entry name" value="Ribosomal_eL37/eL43"/>
</dbReference>
<dbReference type="GO" id="GO:0005840">
    <property type="term" value="C:ribosome"/>
    <property type="evidence" value="ECO:0007669"/>
    <property type="project" value="UniProtKB-KW"/>
</dbReference>